<sequence length="268" mass="30480">LILIALSLPASEVHTGESTREELRQSHPKYRKIEKQKESHLRNMAEAGAKSTRANNHYLEAHTSICAPFAASLYYDQQKYYDHKYNSHQKKATQAMTDLKQIEAVHGQRTQHPPMWKFSVKMMHVLLLILYCSMLMTNALPAKKTELESATKIAQKHENSANKYKAKSDNAYRKFQNSCLEYDKHNKKASMARIKVNDLNGIPRRTPTPIVEEVAKEESQHPHPQTTKTDAHHPSTSSQEILLAESSPPSPLSRTLSRGKTPVHASRH</sequence>
<feature type="non-terminal residue" evidence="2">
    <location>
        <position position="1"/>
    </location>
</feature>
<keyword evidence="3" id="KW-1185">Reference proteome</keyword>
<feature type="region of interest" description="Disordered" evidence="1">
    <location>
        <begin position="215"/>
        <end position="268"/>
    </location>
</feature>
<evidence type="ECO:0000256" key="1">
    <source>
        <dbReference type="SAM" id="MobiDB-lite"/>
    </source>
</evidence>
<organism evidence="2 3">
    <name type="scientific">Meira miltonrushii</name>
    <dbReference type="NCBI Taxonomy" id="1280837"/>
    <lineage>
        <taxon>Eukaryota</taxon>
        <taxon>Fungi</taxon>
        <taxon>Dikarya</taxon>
        <taxon>Basidiomycota</taxon>
        <taxon>Ustilaginomycotina</taxon>
        <taxon>Exobasidiomycetes</taxon>
        <taxon>Exobasidiales</taxon>
        <taxon>Brachybasidiaceae</taxon>
        <taxon>Meira</taxon>
    </lineage>
</organism>
<accession>A0A316VL38</accession>
<name>A0A316VL38_9BASI</name>
<evidence type="ECO:0000313" key="3">
    <source>
        <dbReference type="Proteomes" id="UP000245771"/>
    </source>
</evidence>
<dbReference type="GeneID" id="37023117"/>
<evidence type="ECO:0000313" key="2">
    <source>
        <dbReference type="EMBL" id="PWN38180.1"/>
    </source>
</evidence>
<proteinExistence type="predicted"/>
<dbReference type="InParanoid" id="A0A316VL38"/>
<dbReference type="AlphaFoldDB" id="A0A316VL38"/>
<dbReference type="EMBL" id="KZ819602">
    <property type="protein sequence ID" value="PWN38180.1"/>
    <property type="molecule type" value="Genomic_DNA"/>
</dbReference>
<protein>
    <submittedName>
        <fullName evidence="2">Uncharacterized protein</fullName>
    </submittedName>
</protein>
<dbReference type="RefSeq" id="XP_025358482.1">
    <property type="nucleotide sequence ID" value="XM_025501336.1"/>
</dbReference>
<reference evidence="2 3" key="1">
    <citation type="journal article" date="2018" name="Mol. Biol. Evol.">
        <title>Broad Genomic Sampling Reveals a Smut Pathogenic Ancestry of the Fungal Clade Ustilaginomycotina.</title>
        <authorList>
            <person name="Kijpornyongpan T."/>
            <person name="Mondo S.J."/>
            <person name="Barry K."/>
            <person name="Sandor L."/>
            <person name="Lee J."/>
            <person name="Lipzen A."/>
            <person name="Pangilinan J."/>
            <person name="LaButti K."/>
            <person name="Hainaut M."/>
            <person name="Henrissat B."/>
            <person name="Grigoriev I.V."/>
            <person name="Spatafora J.W."/>
            <person name="Aime M.C."/>
        </authorList>
    </citation>
    <scope>NUCLEOTIDE SEQUENCE [LARGE SCALE GENOMIC DNA]</scope>
    <source>
        <strain evidence="2 3">MCA 3882</strain>
    </source>
</reference>
<gene>
    <name evidence="2" type="ORF">FA14DRAFT_183751</name>
</gene>
<dbReference type="Proteomes" id="UP000245771">
    <property type="component" value="Unassembled WGS sequence"/>
</dbReference>
<feature type="compositionally biased region" description="Polar residues" evidence="1">
    <location>
        <begin position="222"/>
        <end position="240"/>
    </location>
</feature>